<dbReference type="OrthoDB" id="9792690at2"/>
<name>L2F7H3_9GAMM</name>
<accession>L2F7H3</accession>
<comment type="caution">
    <text evidence="1">The sequence shown here is derived from an EMBL/GenBank/DDBJ whole genome shotgun (WGS) entry which is preliminary data.</text>
</comment>
<reference evidence="1 2" key="1">
    <citation type="journal article" date="2013" name="Genome Announc.">
        <title>Genome Sequence of Moraxella macacae 0408225, a Novel Bacterial Species Isolated from a Cynomolgus Macaque with Epistaxis.</title>
        <authorList>
            <person name="Ladner J.T."/>
            <person name="Whitehouse C.A."/>
            <person name="Koroleva G.I."/>
            <person name="Palacios G.F."/>
        </authorList>
    </citation>
    <scope>NUCLEOTIDE SEQUENCE [LARGE SCALE GENOMIC DNA]</scope>
    <source>
        <strain evidence="1 2">0408225</strain>
    </source>
</reference>
<dbReference type="Gene3D" id="3.40.50.150">
    <property type="entry name" value="Vaccinia Virus protein VP39"/>
    <property type="match status" value="1"/>
</dbReference>
<dbReference type="RefSeq" id="WP_009501427.1">
    <property type="nucleotide sequence ID" value="NZ_ANIN01000001.1"/>
</dbReference>
<dbReference type="eggNOG" id="COG2226">
    <property type="taxonomic scope" value="Bacteria"/>
</dbReference>
<evidence type="ECO:0000313" key="2">
    <source>
        <dbReference type="Proteomes" id="UP000023795"/>
    </source>
</evidence>
<dbReference type="CDD" id="cd02440">
    <property type="entry name" value="AdoMet_MTases"/>
    <property type="match status" value="1"/>
</dbReference>
<sequence length="221" mass="25021">MNIDHKLAEKWIKPNAKVLDLGCGDGSLLSHLQQHLNVFGYGIELDQDNINRCIARGVNVIEQDLNDGLSRFDDNSFDVVVMARALQAVKNPKDLLNDMLRVAKLGIVTFPNFAYWQNRVYLGIKGIMPMSETIPYMWYDTPNIHLCTFKDFEKLCHDNDITILETVALSDSPMSNQMLDKLPKFVPNSLKDKFIKPKIDKAIKSAPNLLADVAVYRVAKV</sequence>
<dbReference type="NCBIfam" id="TIGR02081">
    <property type="entry name" value="metW"/>
    <property type="match status" value="1"/>
</dbReference>
<dbReference type="AlphaFoldDB" id="L2F7H3"/>
<dbReference type="Pfam" id="PF07021">
    <property type="entry name" value="MetW"/>
    <property type="match status" value="1"/>
</dbReference>
<dbReference type="PATRIC" id="fig|1230338.3.peg.310"/>
<proteinExistence type="predicted"/>
<dbReference type="Proteomes" id="UP000023795">
    <property type="component" value="Unassembled WGS sequence"/>
</dbReference>
<dbReference type="EMBL" id="ANIN01000001">
    <property type="protein sequence ID" value="ELA09024.1"/>
    <property type="molecule type" value="Genomic_DNA"/>
</dbReference>
<keyword evidence="2" id="KW-1185">Reference proteome</keyword>
<dbReference type="InterPro" id="IPR010743">
    <property type="entry name" value="Methionine_synth_MetW"/>
</dbReference>
<dbReference type="InterPro" id="IPR029063">
    <property type="entry name" value="SAM-dependent_MTases_sf"/>
</dbReference>
<dbReference type="PANTHER" id="PTHR43861">
    <property type="entry name" value="TRANS-ACONITATE 2-METHYLTRANSFERASE-RELATED"/>
    <property type="match status" value="1"/>
</dbReference>
<protein>
    <submittedName>
        <fullName evidence="1">Methionine biosynthesis protein MetW</fullName>
    </submittedName>
</protein>
<gene>
    <name evidence="1" type="ORF">MOMA_01405</name>
</gene>
<dbReference type="STRING" id="1230338.MOMA_01405"/>
<evidence type="ECO:0000313" key="1">
    <source>
        <dbReference type="EMBL" id="ELA09024.1"/>
    </source>
</evidence>
<organism evidence="1 2">
    <name type="scientific">Moraxella macacae 0408225</name>
    <dbReference type="NCBI Taxonomy" id="1230338"/>
    <lineage>
        <taxon>Bacteria</taxon>
        <taxon>Pseudomonadati</taxon>
        <taxon>Pseudomonadota</taxon>
        <taxon>Gammaproteobacteria</taxon>
        <taxon>Moraxellales</taxon>
        <taxon>Moraxellaceae</taxon>
        <taxon>Moraxella</taxon>
    </lineage>
</organism>
<dbReference type="SUPFAM" id="SSF53335">
    <property type="entry name" value="S-adenosyl-L-methionine-dependent methyltransferases"/>
    <property type="match status" value="1"/>
</dbReference>